<sequence length="139" mass="14769">MERLKDALLGAGIIVIVIATMAAIAWAGSYLFDLAADAEVLPLVFLSLPILAIFLNNLITVKEKSEKGDKVMKKVVIRSIKHIIFMVIVAAVGLLGVHLVIVAYGAFALLGAIITAFVVLFVIVGVALYCAMGFLGDKL</sequence>
<keyword evidence="1" id="KW-1133">Transmembrane helix</keyword>
<accession>A0A0A0RNN6</accession>
<feature type="transmembrane region" description="Helical" evidence="1">
    <location>
        <begin position="113"/>
        <end position="135"/>
    </location>
</feature>
<dbReference type="Proteomes" id="UP000030206">
    <property type="component" value="Segment"/>
</dbReference>
<dbReference type="KEGG" id="vg:24606996"/>
<feature type="transmembrane region" description="Helical" evidence="1">
    <location>
        <begin position="7"/>
        <end position="28"/>
    </location>
</feature>
<evidence type="ECO:0000313" key="3">
    <source>
        <dbReference type="Proteomes" id="UP000030206"/>
    </source>
</evidence>
<reference evidence="2 3" key="1">
    <citation type="submission" date="2014-07" db="EMBL/GenBank/DDBJ databases">
        <title>Complete Genome of Bacillus megaterium Myophage Mater.</title>
        <authorList>
            <person name="Lancaster J.C."/>
            <person name="Hodde M.K."/>
            <person name="Hernandez A.C."/>
            <person name="Everett G.F.K."/>
        </authorList>
    </citation>
    <scope>NUCLEOTIDE SEQUENCE [LARGE SCALE GENOMIC DNA]</scope>
</reference>
<gene>
    <name evidence="2" type="ORF">CPT_Mater97</name>
</gene>
<evidence type="ECO:0000313" key="2">
    <source>
        <dbReference type="EMBL" id="AIW03254.1"/>
    </source>
</evidence>
<dbReference type="GeneID" id="24606996"/>
<feature type="transmembrane region" description="Helical" evidence="1">
    <location>
        <begin position="82"/>
        <end position="107"/>
    </location>
</feature>
<dbReference type="EMBL" id="KM236245">
    <property type="protein sequence ID" value="AIW03254.1"/>
    <property type="molecule type" value="Genomic_DNA"/>
</dbReference>
<proteinExistence type="predicted"/>
<keyword evidence="1" id="KW-0812">Transmembrane</keyword>
<name>A0A0A0RNN6_9CAUD</name>
<dbReference type="RefSeq" id="YP_009151056.1">
    <property type="nucleotide sequence ID" value="NC_027366.1"/>
</dbReference>
<organism evidence="2 3">
    <name type="scientific">Bacillus phage Mater</name>
    <dbReference type="NCBI Taxonomy" id="1540090"/>
    <lineage>
        <taxon>Viruses</taxon>
        <taxon>Duplodnaviria</taxon>
        <taxon>Heunggongvirae</taxon>
        <taxon>Uroviricota</taxon>
        <taxon>Caudoviricetes</taxon>
        <taxon>Herelleviridae</taxon>
        <taxon>Bastillevirinae</taxon>
        <taxon>Matervirus</taxon>
        <taxon>Matervirus mater</taxon>
    </lineage>
</organism>
<evidence type="ECO:0000256" key="1">
    <source>
        <dbReference type="SAM" id="Phobius"/>
    </source>
</evidence>
<protein>
    <submittedName>
        <fullName evidence="2">Uncharacterized protein</fullName>
    </submittedName>
</protein>
<keyword evidence="3" id="KW-1185">Reference proteome</keyword>
<keyword evidence="1" id="KW-0472">Membrane</keyword>
<feature type="transmembrane region" description="Helical" evidence="1">
    <location>
        <begin position="40"/>
        <end position="61"/>
    </location>
</feature>